<evidence type="ECO:0000256" key="3">
    <source>
        <dbReference type="ARBA" id="ARBA00023125"/>
    </source>
</evidence>
<comment type="caution">
    <text evidence="5">The sequence shown here is derived from an EMBL/GenBank/DDBJ whole genome shotgun (WGS) entry which is preliminary data.</text>
</comment>
<dbReference type="Pfam" id="PF01420">
    <property type="entry name" value="Methylase_S"/>
    <property type="match status" value="2"/>
</dbReference>
<evidence type="ECO:0000256" key="2">
    <source>
        <dbReference type="ARBA" id="ARBA00022747"/>
    </source>
</evidence>
<proteinExistence type="inferred from homology"/>
<keyword evidence="2" id="KW-0680">Restriction system</keyword>
<dbReference type="EMBL" id="DXBN01000037">
    <property type="protein sequence ID" value="HIZ52614.1"/>
    <property type="molecule type" value="Genomic_DNA"/>
</dbReference>
<sequence length="395" mass="45533">MISPDLEAEGRIRAKFGVTNRKFKLGDLFKIEKALSFNKNKLTPIVGKKYAYITRTSLNNGILKYTGFVNQKNINSAHTFSLGLLQMTFFYQREEWYAGQFVRKITPKFEINDRIAMYFCTVFNKQKNILSSVLVHEVDETFNNIEVSLPTNEDGTISFNYIESYIKSIEDTRLTQLDNYLIKRELADYKLTAEEIKLVNDFRTNQAICWGDFAISDLFDVLTPKKKFDANKVKILDNGYPYVVRTSINNGTRGYIQEDEQYLNEGNTISFGQDTATMFYRDTPFFTADKIKILKPLFNGFNPVLAQFIIAAMTKSFSTFTWGSSSYSVKVIKNQLIKLPINYDGQPDFEKMQKYIRAVEKGIIRGVVEWKDEQSDVNHTSSKVNNLSRIGRSTK</sequence>
<protein>
    <submittedName>
        <fullName evidence="5">Restriction endonuclease subunit S</fullName>
    </submittedName>
</protein>
<dbReference type="Proteomes" id="UP000824063">
    <property type="component" value="Unassembled WGS sequence"/>
</dbReference>
<dbReference type="GO" id="GO:0009307">
    <property type="term" value="P:DNA restriction-modification system"/>
    <property type="evidence" value="ECO:0007669"/>
    <property type="project" value="UniProtKB-KW"/>
</dbReference>
<gene>
    <name evidence="5" type="ORF">IAA20_01535</name>
</gene>
<evidence type="ECO:0000313" key="6">
    <source>
        <dbReference type="Proteomes" id="UP000824063"/>
    </source>
</evidence>
<dbReference type="InterPro" id="IPR044946">
    <property type="entry name" value="Restrct_endonuc_typeI_TRD_sf"/>
</dbReference>
<dbReference type="GO" id="GO:0003677">
    <property type="term" value="F:DNA binding"/>
    <property type="evidence" value="ECO:0007669"/>
    <property type="project" value="UniProtKB-KW"/>
</dbReference>
<evidence type="ECO:0000313" key="5">
    <source>
        <dbReference type="EMBL" id="HIZ52614.1"/>
    </source>
</evidence>
<comment type="similarity">
    <text evidence="1">Belongs to the type-I restriction system S methylase family.</text>
</comment>
<keyword evidence="5" id="KW-0378">Hydrolase</keyword>
<reference evidence="5" key="2">
    <citation type="submission" date="2021-04" db="EMBL/GenBank/DDBJ databases">
        <authorList>
            <person name="Gilroy R."/>
        </authorList>
    </citation>
    <scope>NUCLEOTIDE SEQUENCE</scope>
    <source>
        <strain evidence="5">CHK172-16539</strain>
    </source>
</reference>
<name>A0A9D2F5L6_9ENTE</name>
<organism evidence="5 6">
    <name type="scientific">Candidatus Enterococcus avicola</name>
    <dbReference type="NCBI Taxonomy" id="2838561"/>
    <lineage>
        <taxon>Bacteria</taxon>
        <taxon>Bacillati</taxon>
        <taxon>Bacillota</taxon>
        <taxon>Bacilli</taxon>
        <taxon>Lactobacillales</taxon>
        <taxon>Enterococcaceae</taxon>
        <taxon>Enterococcus</taxon>
    </lineage>
</organism>
<dbReference type="AlphaFoldDB" id="A0A9D2F5L6"/>
<keyword evidence="5" id="KW-0540">Nuclease</keyword>
<reference evidence="5" key="1">
    <citation type="journal article" date="2021" name="PeerJ">
        <title>Extensive microbial diversity within the chicken gut microbiome revealed by metagenomics and culture.</title>
        <authorList>
            <person name="Gilroy R."/>
            <person name="Ravi A."/>
            <person name="Getino M."/>
            <person name="Pursley I."/>
            <person name="Horton D.L."/>
            <person name="Alikhan N.F."/>
            <person name="Baker D."/>
            <person name="Gharbi K."/>
            <person name="Hall N."/>
            <person name="Watson M."/>
            <person name="Adriaenssens E.M."/>
            <person name="Foster-Nyarko E."/>
            <person name="Jarju S."/>
            <person name="Secka A."/>
            <person name="Antonio M."/>
            <person name="Oren A."/>
            <person name="Chaudhuri R.R."/>
            <person name="La Ragione R."/>
            <person name="Hildebrand F."/>
            <person name="Pallen M.J."/>
        </authorList>
    </citation>
    <scope>NUCLEOTIDE SEQUENCE</scope>
    <source>
        <strain evidence="5">CHK172-16539</strain>
    </source>
</reference>
<accession>A0A9D2F5L6</accession>
<feature type="domain" description="Type I restriction modification DNA specificity" evidence="4">
    <location>
        <begin position="210"/>
        <end position="364"/>
    </location>
</feature>
<keyword evidence="5" id="KW-0255">Endonuclease</keyword>
<dbReference type="InterPro" id="IPR000055">
    <property type="entry name" value="Restrct_endonuc_typeI_TRD"/>
</dbReference>
<keyword evidence="3" id="KW-0238">DNA-binding</keyword>
<dbReference type="Gene3D" id="3.90.220.20">
    <property type="entry name" value="DNA methylase specificity domains"/>
    <property type="match status" value="2"/>
</dbReference>
<feature type="domain" description="Type I restriction modification DNA specificity" evidence="4">
    <location>
        <begin position="21"/>
        <end position="177"/>
    </location>
</feature>
<dbReference type="GO" id="GO:0004519">
    <property type="term" value="F:endonuclease activity"/>
    <property type="evidence" value="ECO:0007669"/>
    <property type="project" value="UniProtKB-KW"/>
</dbReference>
<evidence type="ECO:0000256" key="1">
    <source>
        <dbReference type="ARBA" id="ARBA00010923"/>
    </source>
</evidence>
<dbReference type="SUPFAM" id="SSF116734">
    <property type="entry name" value="DNA methylase specificity domain"/>
    <property type="match status" value="2"/>
</dbReference>
<evidence type="ECO:0000259" key="4">
    <source>
        <dbReference type="Pfam" id="PF01420"/>
    </source>
</evidence>